<dbReference type="GO" id="GO:0004623">
    <property type="term" value="F:phospholipase A2 activity"/>
    <property type="evidence" value="ECO:0007669"/>
    <property type="project" value="UniProtKB-EC"/>
</dbReference>
<dbReference type="GO" id="GO:0005576">
    <property type="term" value="C:extracellular region"/>
    <property type="evidence" value="ECO:0007669"/>
    <property type="project" value="UniProtKB-SubCell"/>
</dbReference>
<keyword evidence="8" id="KW-0442">Lipid degradation</keyword>
<dbReference type="PROSITE" id="PS00118">
    <property type="entry name" value="PA2_HIS"/>
    <property type="match status" value="1"/>
</dbReference>
<evidence type="ECO:0000256" key="10">
    <source>
        <dbReference type="ARBA" id="ARBA00023145"/>
    </source>
</evidence>
<dbReference type="InParanoid" id="A0A7M7KW66"/>
<accession>A0A7M7KW66</accession>
<evidence type="ECO:0000256" key="9">
    <source>
        <dbReference type="ARBA" id="ARBA00023098"/>
    </source>
</evidence>
<keyword evidence="9" id="KW-0443">Lipid metabolism</keyword>
<evidence type="ECO:0000256" key="8">
    <source>
        <dbReference type="ARBA" id="ARBA00022963"/>
    </source>
</evidence>
<dbReference type="GO" id="GO:0016042">
    <property type="term" value="P:lipid catabolic process"/>
    <property type="evidence" value="ECO:0007669"/>
    <property type="project" value="UniProtKB-KW"/>
</dbReference>
<dbReference type="OMA" id="WQITTIF"/>
<dbReference type="SUPFAM" id="SSF48619">
    <property type="entry name" value="Phospholipase A2, PLA2"/>
    <property type="match status" value="1"/>
</dbReference>
<dbReference type="Proteomes" id="UP000594260">
    <property type="component" value="Unplaced"/>
</dbReference>
<evidence type="ECO:0000259" key="12">
    <source>
        <dbReference type="Pfam" id="PF05826"/>
    </source>
</evidence>
<keyword evidence="10" id="KW-0865">Zymogen</keyword>
<dbReference type="Gene3D" id="1.20.90.10">
    <property type="entry name" value="Phospholipase A2 domain"/>
    <property type="match status" value="1"/>
</dbReference>
<dbReference type="InterPro" id="IPR033113">
    <property type="entry name" value="PLA2_histidine"/>
</dbReference>
<name>A0A7M7KW66_VARDE</name>
<feature type="signal peptide" evidence="11">
    <location>
        <begin position="1"/>
        <end position="23"/>
    </location>
</feature>
<proteinExistence type="inferred from homology"/>
<evidence type="ECO:0000256" key="7">
    <source>
        <dbReference type="ARBA" id="ARBA00022837"/>
    </source>
</evidence>
<evidence type="ECO:0000256" key="3">
    <source>
        <dbReference type="ARBA" id="ARBA00004613"/>
    </source>
</evidence>
<evidence type="ECO:0000256" key="6">
    <source>
        <dbReference type="ARBA" id="ARBA00022801"/>
    </source>
</evidence>
<dbReference type="GeneID" id="111253891"/>
<keyword evidence="7" id="KW-0106">Calcium</keyword>
<evidence type="ECO:0000256" key="1">
    <source>
        <dbReference type="ARBA" id="ARBA00001604"/>
    </source>
</evidence>
<organism evidence="13 14">
    <name type="scientific">Varroa destructor</name>
    <name type="common">Honeybee mite</name>
    <dbReference type="NCBI Taxonomy" id="109461"/>
    <lineage>
        <taxon>Eukaryota</taxon>
        <taxon>Metazoa</taxon>
        <taxon>Ecdysozoa</taxon>
        <taxon>Arthropoda</taxon>
        <taxon>Chelicerata</taxon>
        <taxon>Arachnida</taxon>
        <taxon>Acari</taxon>
        <taxon>Parasitiformes</taxon>
        <taxon>Mesostigmata</taxon>
        <taxon>Gamasina</taxon>
        <taxon>Dermanyssoidea</taxon>
        <taxon>Varroidae</taxon>
        <taxon>Varroa</taxon>
    </lineage>
</organism>
<dbReference type="AlphaFoldDB" id="A0A7M7KW66"/>
<dbReference type="GO" id="GO:0050482">
    <property type="term" value="P:arachidonate secretion"/>
    <property type="evidence" value="ECO:0007669"/>
    <property type="project" value="InterPro"/>
</dbReference>
<dbReference type="PANTHER" id="PTHR12253">
    <property type="entry name" value="RH14732P"/>
    <property type="match status" value="1"/>
</dbReference>
<protein>
    <recommendedName>
        <fullName evidence="12">Phospholipase A2-like central domain-containing protein</fullName>
    </recommendedName>
</protein>
<evidence type="ECO:0000256" key="11">
    <source>
        <dbReference type="SAM" id="SignalP"/>
    </source>
</evidence>
<dbReference type="GO" id="GO:0006644">
    <property type="term" value="P:phospholipid metabolic process"/>
    <property type="evidence" value="ECO:0007669"/>
    <property type="project" value="InterPro"/>
</dbReference>
<keyword evidence="14" id="KW-1185">Reference proteome</keyword>
<comment type="catalytic activity">
    <reaction evidence="1">
        <text>a 1,2-diacyl-sn-glycero-3-phosphocholine + H2O = a 1-acyl-sn-glycero-3-phosphocholine + a fatty acid + H(+)</text>
        <dbReference type="Rhea" id="RHEA:15801"/>
        <dbReference type="ChEBI" id="CHEBI:15377"/>
        <dbReference type="ChEBI" id="CHEBI:15378"/>
        <dbReference type="ChEBI" id="CHEBI:28868"/>
        <dbReference type="ChEBI" id="CHEBI:57643"/>
        <dbReference type="ChEBI" id="CHEBI:58168"/>
        <dbReference type="EC" id="3.1.1.4"/>
    </reaction>
</comment>
<evidence type="ECO:0000256" key="5">
    <source>
        <dbReference type="ARBA" id="ARBA00022525"/>
    </source>
</evidence>
<feature type="chain" id="PRO_5029535412" description="Phospholipase A2-like central domain-containing protein" evidence="11">
    <location>
        <begin position="24"/>
        <end position="271"/>
    </location>
</feature>
<keyword evidence="11" id="KW-0732">Signal</keyword>
<comment type="subcellular location">
    <subcellularLocation>
        <location evidence="3">Secreted</location>
    </subcellularLocation>
</comment>
<evidence type="ECO:0000256" key="4">
    <source>
        <dbReference type="ARBA" id="ARBA00009659"/>
    </source>
</evidence>
<keyword evidence="6" id="KW-0378">Hydrolase</keyword>
<sequence length="271" mass="30370">MNLTTRFAVLIFVLALVWHYSFGLLGGRNRAGSSREPKKNLHKTIVYTYGLTIAEVKREPFNGNITYCKLIELKTGDECTKILENVTAPIRHLCAKKMMNLIVQCMNSPNEGGVDNVGDDTGFLAGLISGIYPGTKWCGAGHRAKNYFDLGLEVELDKCCRAHDHCPIKVGPWALGFGGRNWAFYTISHCDCDTDFFNCLAEVDNQAADTIGVLYFNTMKVPCLRESPQVKLCPPATSSERCPTAHLQDMLVLNSFQPEYVFYEKNRTRPR</sequence>
<keyword evidence="5" id="KW-0964">Secreted</keyword>
<dbReference type="InterPro" id="IPR016090">
    <property type="entry name" value="PLA2-like_dom"/>
</dbReference>
<comment type="similarity">
    <text evidence="4">Belongs to the phospholipase A2 family. Group III subfamily.</text>
</comment>
<feature type="domain" description="Phospholipase A2-like central" evidence="12">
    <location>
        <begin position="131"/>
        <end position="226"/>
    </location>
</feature>
<dbReference type="RefSeq" id="XP_022669812.1">
    <property type="nucleotide sequence ID" value="XM_022814077.1"/>
</dbReference>
<dbReference type="KEGG" id="vde:111253891"/>
<dbReference type="OrthoDB" id="6501032at2759"/>
<evidence type="ECO:0000313" key="13">
    <source>
        <dbReference type="EnsemblMetazoa" id="XP_022669812"/>
    </source>
</evidence>
<dbReference type="EnsemblMetazoa" id="XM_022814077">
    <property type="protein sequence ID" value="XP_022669812"/>
    <property type="gene ID" value="LOC111253891"/>
</dbReference>
<evidence type="ECO:0000313" key="14">
    <source>
        <dbReference type="Proteomes" id="UP000594260"/>
    </source>
</evidence>
<dbReference type="InterPro" id="IPR036444">
    <property type="entry name" value="PLipase_A2_dom_sf"/>
</dbReference>
<reference evidence="13" key="1">
    <citation type="submission" date="2021-01" db="UniProtKB">
        <authorList>
            <consortium name="EnsemblMetazoa"/>
        </authorList>
    </citation>
    <scope>IDENTIFICATION</scope>
</reference>
<dbReference type="Pfam" id="PF05826">
    <property type="entry name" value="Phospholip_A2_2"/>
    <property type="match status" value="1"/>
</dbReference>
<comment type="cofactor">
    <cofactor evidence="2">
        <name>Ca(2+)</name>
        <dbReference type="ChEBI" id="CHEBI:29108"/>
    </cofactor>
</comment>
<evidence type="ECO:0000256" key="2">
    <source>
        <dbReference type="ARBA" id="ARBA00001913"/>
    </source>
</evidence>